<dbReference type="AlphaFoldDB" id="A0A072NSC6"/>
<sequence>MKRLLILLMSLFLLVPYVSAEQPISVYVDGKQQSYSQSPVIENGSTLVPLRGIFESLGAKVEWNGSTQTVTAVKENTTIVLTIGSKSPTVNGTVKSISTPGKILNGSTMVPLRFVSEALGADVKWDGTARVVTIFSGAVAYDVVLEFPADKYPQTATHIKNAIARGESAICTVDRDGADENRAESLKGIPTKDGYDRDEWPMAMCAEGGEGADIAYVESSDNRGSGSWVGNQLEQYPDGTRVLFKVVGERSANPQPVTPTVPTTPVPSKPAVELTKDDYNCSDFKTQAEAQAVFEESLRVFGKDVYRLDNDGDKRVCESLK</sequence>
<evidence type="ECO:0000259" key="2">
    <source>
        <dbReference type="Pfam" id="PF07833"/>
    </source>
</evidence>
<feature type="domain" description="Copper amine oxidase-like N-terminal" evidence="2">
    <location>
        <begin position="27"/>
        <end position="134"/>
    </location>
</feature>
<reference evidence="3 4" key="1">
    <citation type="submission" date="2014-04" db="EMBL/GenBank/DDBJ databases">
        <title>Draft genome sequence of Bacillus azotoformans MEV2011, a (co-) denitrifying strain unable to grow in the presence of oxygen.</title>
        <authorList>
            <person name="Nielsen M."/>
            <person name="Schreiber L."/>
            <person name="Finster K."/>
            <person name="Schramm A."/>
        </authorList>
    </citation>
    <scope>NUCLEOTIDE SEQUENCE [LARGE SCALE GENOMIC DNA]</scope>
    <source>
        <strain evidence="3 4">MEV2011</strain>
    </source>
</reference>
<accession>A0A072NSC6</accession>
<dbReference type="SUPFAM" id="SSF55383">
    <property type="entry name" value="Copper amine oxidase, domain N"/>
    <property type="match status" value="1"/>
</dbReference>
<dbReference type="InterPro" id="IPR036582">
    <property type="entry name" value="Mao_N_sf"/>
</dbReference>
<evidence type="ECO:0000313" key="4">
    <source>
        <dbReference type="Proteomes" id="UP000027936"/>
    </source>
</evidence>
<feature type="signal peptide" evidence="1">
    <location>
        <begin position="1"/>
        <end position="20"/>
    </location>
</feature>
<dbReference type="Gene3D" id="3.30.457.10">
    <property type="entry name" value="Copper amine oxidase-like, N-terminal domain"/>
    <property type="match status" value="1"/>
</dbReference>
<proteinExistence type="predicted"/>
<comment type="caution">
    <text evidence="3">The sequence shown here is derived from an EMBL/GenBank/DDBJ whole genome shotgun (WGS) entry which is preliminary data.</text>
</comment>
<dbReference type="Pfam" id="PF07833">
    <property type="entry name" value="Cu_amine_oxidN1"/>
    <property type="match status" value="1"/>
</dbReference>
<protein>
    <submittedName>
        <fullName evidence="3">Copper amine oxidase family protein</fullName>
    </submittedName>
</protein>
<dbReference type="Proteomes" id="UP000027936">
    <property type="component" value="Unassembled WGS sequence"/>
</dbReference>
<dbReference type="PATRIC" id="fig|1348973.3.peg.111"/>
<gene>
    <name evidence="3" type="ORF">M670_00117</name>
</gene>
<evidence type="ECO:0000313" key="3">
    <source>
        <dbReference type="EMBL" id="KEF40102.1"/>
    </source>
</evidence>
<feature type="chain" id="PRO_5001682882" evidence="1">
    <location>
        <begin position="21"/>
        <end position="321"/>
    </location>
</feature>
<dbReference type="EMBL" id="JJRY01000001">
    <property type="protein sequence ID" value="KEF40102.1"/>
    <property type="molecule type" value="Genomic_DNA"/>
</dbReference>
<keyword evidence="1" id="KW-0732">Signal</keyword>
<dbReference type="InterPro" id="IPR012854">
    <property type="entry name" value="Cu_amine_oxidase-like_N"/>
</dbReference>
<name>A0A072NSC6_SCHAZ</name>
<organism evidence="3 4">
    <name type="scientific">Schinkia azotoformans MEV2011</name>
    <dbReference type="NCBI Taxonomy" id="1348973"/>
    <lineage>
        <taxon>Bacteria</taxon>
        <taxon>Bacillati</taxon>
        <taxon>Bacillota</taxon>
        <taxon>Bacilli</taxon>
        <taxon>Bacillales</taxon>
        <taxon>Bacillaceae</taxon>
        <taxon>Calidifontibacillus/Schinkia group</taxon>
        <taxon>Schinkia</taxon>
    </lineage>
</organism>
<evidence type="ECO:0000256" key="1">
    <source>
        <dbReference type="SAM" id="SignalP"/>
    </source>
</evidence>